<evidence type="ECO:0000313" key="2">
    <source>
        <dbReference type="Proteomes" id="UP001165064"/>
    </source>
</evidence>
<accession>A0ACB5ST68</accession>
<keyword evidence="2" id="KW-1185">Reference proteome</keyword>
<gene>
    <name evidence="1" type="ORF">Amon02_000090100</name>
</gene>
<dbReference type="Proteomes" id="UP001165064">
    <property type="component" value="Unassembled WGS sequence"/>
</dbReference>
<evidence type="ECO:0000313" key="1">
    <source>
        <dbReference type="EMBL" id="GME72226.1"/>
    </source>
</evidence>
<proteinExistence type="predicted"/>
<reference evidence="1" key="1">
    <citation type="submission" date="2023-04" db="EMBL/GenBank/DDBJ databases">
        <title>Ambrosiozyma monospora NBRC 10751.</title>
        <authorList>
            <person name="Ichikawa N."/>
            <person name="Sato H."/>
            <person name="Tonouchi N."/>
        </authorList>
    </citation>
    <scope>NUCLEOTIDE SEQUENCE</scope>
    <source>
        <strain evidence="1">NBRC 10751</strain>
    </source>
</reference>
<dbReference type="EMBL" id="BSXS01000374">
    <property type="protein sequence ID" value="GME72226.1"/>
    <property type="molecule type" value="Genomic_DNA"/>
</dbReference>
<protein>
    <submittedName>
        <fullName evidence="1">Unnamed protein product</fullName>
    </submittedName>
</protein>
<comment type="caution">
    <text evidence="1">The sequence shown here is derived from an EMBL/GenBank/DDBJ whole genome shotgun (WGS) entry which is preliminary data.</text>
</comment>
<sequence length="141" mass="16431">MSVSYPLSPSNCVLLASQLPLEVKFVVLKEVMVNFLNSKRDRMRYRSNKCHDMIAQFVSMLGYNTDLDMILSMVVQELNLDSSIFSSPHFERFARFVIKRSLQLKSLQIEPLFKDPTFYNSPEIICLLEFHCQTVIYLLII</sequence>
<organism evidence="1 2">
    <name type="scientific">Ambrosiozyma monospora</name>
    <name type="common">Yeast</name>
    <name type="synonym">Endomycopsis monosporus</name>
    <dbReference type="NCBI Taxonomy" id="43982"/>
    <lineage>
        <taxon>Eukaryota</taxon>
        <taxon>Fungi</taxon>
        <taxon>Dikarya</taxon>
        <taxon>Ascomycota</taxon>
        <taxon>Saccharomycotina</taxon>
        <taxon>Pichiomycetes</taxon>
        <taxon>Pichiales</taxon>
        <taxon>Pichiaceae</taxon>
        <taxon>Ambrosiozyma</taxon>
    </lineage>
</organism>
<name>A0ACB5ST68_AMBMO</name>